<evidence type="ECO:0000313" key="8">
    <source>
        <dbReference type="EMBL" id="SHK23137.1"/>
    </source>
</evidence>
<evidence type="ECO:0000256" key="2">
    <source>
        <dbReference type="ARBA" id="ARBA00022777"/>
    </source>
</evidence>
<dbReference type="AlphaFoldDB" id="A0A1M6QSY7"/>
<keyword evidence="5" id="KW-0812">Transmembrane</keyword>
<dbReference type="InterPro" id="IPR050482">
    <property type="entry name" value="Sensor_HK_TwoCompSys"/>
</dbReference>
<proteinExistence type="predicted"/>
<keyword evidence="9" id="KW-1185">Reference proteome</keyword>
<feature type="domain" description="Histidine kinase/HSP90-like ATPase" evidence="6">
    <location>
        <begin position="329"/>
        <end position="416"/>
    </location>
</feature>
<dbReference type="Gene3D" id="3.30.565.10">
    <property type="entry name" value="Histidine kinase-like ATPase, C-terminal domain"/>
    <property type="match status" value="1"/>
</dbReference>
<evidence type="ECO:0000256" key="1">
    <source>
        <dbReference type="ARBA" id="ARBA00022679"/>
    </source>
</evidence>
<evidence type="ECO:0000256" key="5">
    <source>
        <dbReference type="SAM" id="Phobius"/>
    </source>
</evidence>
<dbReference type="GO" id="GO:0000155">
    <property type="term" value="F:phosphorelay sensor kinase activity"/>
    <property type="evidence" value="ECO:0007669"/>
    <property type="project" value="InterPro"/>
</dbReference>
<protein>
    <submittedName>
        <fullName evidence="8">Histidine kinase</fullName>
    </submittedName>
</protein>
<dbReference type="PANTHER" id="PTHR24421">
    <property type="entry name" value="NITRATE/NITRITE SENSOR PROTEIN NARX-RELATED"/>
    <property type="match status" value="1"/>
</dbReference>
<dbReference type="Gene3D" id="1.20.5.1930">
    <property type="match status" value="1"/>
</dbReference>
<keyword evidence="3" id="KW-0902">Two-component regulatory system</keyword>
<dbReference type="Pfam" id="PF02518">
    <property type="entry name" value="HATPase_c"/>
    <property type="match status" value="1"/>
</dbReference>
<evidence type="ECO:0000256" key="3">
    <source>
        <dbReference type="ARBA" id="ARBA00023012"/>
    </source>
</evidence>
<dbReference type="OrthoDB" id="144293at2"/>
<reference evidence="8 9" key="1">
    <citation type="submission" date="2016-11" db="EMBL/GenBank/DDBJ databases">
        <authorList>
            <person name="Jaros S."/>
            <person name="Januszkiewicz K."/>
            <person name="Wedrychowicz H."/>
        </authorList>
    </citation>
    <scope>NUCLEOTIDE SEQUENCE [LARGE SCALE GENOMIC DNA]</scope>
    <source>
        <strain evidence="8 9">CGMCC 4.5723</strain>
    </source>
</reference>
<feature type="domain" description="Signal transduction histidine kinase subgroup 3 dimerisation and phosphoacceptor" evidence="7">
    <location>
        <begin position="225"/>
        <end position="288"/>
    </location>
</feature>
<evidence type="ECO:0000259" key="7">
    <source>
        <dbReference type="Pfam" id="PF07730"/>
    </source>
</evidence>
<dbReference type="SUPFAM" id="SSF55874">
    <property type="entry name" value="ATPase domain of HSP90 chaperone/DNA topoisomerase II/histidine kinase"/>
    <property type="match status" value="1"/>
</dbReference>
<dbReference type="Pfam" id="PF07730">
    <property type="entry name" value="HisKA_3"/>
    <property type="match status" value="1"/>
</dbReference>
<dbReference type="PANTHER" id="PTHR24421:SF62">
    <property type="entry name" value="SENSORY TRANSDUCTION HISTIDINE KINASE"/>
    <property type="match status" value="1"/>
</dbReference>
<keyword evidence="5" id="KW-0472">Membrane</keyword>
<evidence type="ECO:0000259" key="6">
    <source>
        <dbReference type="Pfam" id="PF02518"/>
    </source>
</evidence>
<name>A0A1M6QSY7_9ACTN</name>
<dbReference type="EMBL" id="FQZK01000016">
    <property type="protein sequence ID" value="SHK23137.1"/>
    <property type="molecule type" value="Genomic_DNA"/>
</dbReference>
<evidence type="ECO:0000256" key="4">
    <source>
        <dbReference type="SAM" id="MobiDB-lite"/>
    </source>
</evidence>
<feature type="transmembrane region" description="Helical" evidence="5">
    <location>
        <begin position="91"/>
        <end position="124"/>
    </location>
</feature>
<feature type="transmembrane region" description="Helical" evidence="5">
    <location>
        <begin position="136"/>
        <end position="156"/>
    </location>
</feature>
<evidence type="ECO:0000313" key="9">
    <source>
        <dbReference type="Proteomes" id="UP000184452"/>
    </source>
</evidence>
<sequence length="417" mass="43099">MSSGSDVVGAADGDPGAGGGRRFGPCASRTVVPPVRFVPPALPVVSALFGAAVSGVVIEPGAFAWSLVPTGVLFAARLAELRYGDRVAAGGGVAVAVVAASLAVTLLGCVLNPFLCIAAFSGYLDADRYLRGRQVVVAAVATGLVTAVGQGGGIPGLSELPWLYAALAAVNVGIGMMMLHFARERERQVAARERVALELAAVHEENLALHHRLLEQARETGVGEERARLSREIHDTVAQGLIGVISQLEAIRAVEPPARERIDRAEAAARDCLVEARRAVRALAPRQLSGHTLVEALGDLTRNWARSHQIVAELDADEAPPFVRHGDVLLRVAQESLANVARHGGASTVRLVLGGTEGWVELTVADDGRGFDPAEAAARGEGRGIGGMADRVGGVGGRFGVQSRAGGGCRVVAAVPA</sequence>
<feature type="compositionally biased region" description="Low complexity" evidence="4">
    <location>
        <begin position="1"/>
        <end position="14"/>
    </location>
</feature>
<dbReference type="InterPro" id="IPR003594">
    <property type="entry name" value="HATPase_dom"/>
</dbReference>
<dbReference type="STRING" id="758803.SAMN05421803_1166"/>
<feature type="region of interest" description="Disordered" evidence="4">
    <location>
        <begin position="1"/>
        <end position="22"/>
    </location>
</feature>
<dbReference type="CDD" id="cd16917">
    <property type="entry name" value="HATPase_UhpB-NarQ-NarX-like"/>
    <property type="match status" value="1"/>
</dbReference>
<dbReference type="GO" id="GO:0016020">
    <property type="term" value="C:membrane"/>
    <property type="evidence" value="ECO:0007669"/>
    <property type="project" value="InterPro"/>
</dbReference>
<organism evidence="8 9">
    <name type="scientific">Nocardiopsis flavescens</name>
    <dbReference type="NCBI Taxonomy" id="758803"/>
    <lineage>
        <taxon>Bacteria</taxon>
        <taxon>Bacillati</taxon>
        <taxon>Actinomycetota</taxon>
        <taxon>Actinomycetes</taxon>
        <taxon>Streptosporangiales</taxon>
        <taxon>Nocardiopsidaceae</taxon>
        <taxon>Nocardiopsis</taxon>
    </lineage>
</organism>
<dbReference type="InterPro" id="IPR011712">
    <property type="entry name" value="Sig_transdc_His_kin_sub3_dim/P"/>
</dbReference>
<keyword evidence="5" id="KW-1133">Transmembrane helix</keyword>
<dbReference type="RefSeq" id="WP_084737650.1">
    <property type="nucleotide sequence ID" value="NZ_FQZK01000016.1"/>
</dbReference>
<dbReference type="InterPro" id="IPR036890">
    <property type="entry name" value="HATPase_C_sf"/>
</dbReference>
<dbReference type="Proteomes" id="UP000184452">
    <property type="component" value="Unassembled WGS sequence"/>
</dbReference>
<gene>
    <name evidence="8" type="ORF">SAMN05421803_1166</name>
</gene>
<accession>A0A1M6QSY7</accession>
<dbReference type="GO" id="GO:0046983">
    <property type="term" value="F:protein dimerization activity"/>
    <property type="evidence" value="ECO:0007669"/>
    <property type="project" value="InterPro"/>
</dbReference>
<keyword evidence="2 8" id="KW-0418">Kinase</keyword>
<keyword evidence="1" id="KW-0808">Transferase</keyword>
<feature type="transmembrane region" description="Helical" evidence="5">
    <location>
        <begin position="162"/>
        <end position="182"/>
    </location>
</feature>